<keyword evidence="2" id="KW-1185">Reference proteome</keyword>
<name>A0A1H9WR11_9BACI</name>
<sequence>MRPIPFSHTWPYDIQIGDIYVPSCPFCGEDQVRTNLSAEGLARAKEGIKANVHMPCCLETITVLEADDDYFWTSKPLR</sequence>
<reference evidence="2" key="1">
    <citation type="submission" date="2016-10" db="EMBL/GenBank/DDBJ databases">
        <authorList>
            <person name="de Groot N.N."/>
        </authorList>
    </citation>
    <scope>NUCLEOTIDE SEQUENCE [LARGE SCALE GENOMIC DNA]</scope>
    <source>
        <strain evidence="2">10nlg</strain>
    </source>
</reference>
<comment type="caution">
    <text evidence="1">The sequence shown here is derived from an EMBL/GenBank/DDBJ whole genome shotgun (WGS) entry which is preliminary data.</text>
</comment>
<proteinExistence type="predicted"/>
<evidence type="ECO:0000313" key="1">
    <source>
        <dbReference type="EMBL" id="SES36376.1"/>
    </source>
</evidence>
<evidence type="ECO:0000313" key="2">
    <source>
        <dbReference type="Proteomes" id="UP000199318"/>
    </source>
</evidence>
<dbReference type="RefSeq" id="WP_093075207.1">
    <property type="nucleotide sequence ID" value="NZ_BJVE01000029.1"/>
</dbReference>
<dbReference type="STRING" id="1464123.SAMN05444126_1446"/>
<dbReference type="Proteomes" id="UP000199318">
    <property type="component" value="Unassembled WGS sequence"/>
</dbReference>
<gene>
    <name evidence="1" type="ORF">SAMN05444126_1446</name>
</gene>
<accession>A0A1H9WR11</accession>
<organism evidence="1 2">
    <name type="scientific">Salisediminibacterium halotolerans</name>
    <dbReference type="NCBI Taxonomy" id="517425"/>
    <lineage>
        <taxon>Bacteria</taxon>
        <taxon>Bacillati</taxon>
        <taxon>Bacillota</taxon>
        <taxon>Bacilli</taxon>
        <taxon>Bacillales</taxon>
        <taxon>Bacillaceae</taxon>
        <taxon>Salisediminibacterium</taxon>
    </lineage>
</organism>
<dbReference type="AlphaFoldDB" id="A0A1H9WR11"/>
<dbReference type="EMBL" id="FOGV01000044">
    <property type="protein sequence ID" value="SES36376.1"/>
    <property type="molecule type" value="Genomic_DNA"/>
</dbReference>
<protein>
    <submittedName>
        <fullName evidence="1">Uncharacterized protein</fullName>
    </submittedName>
</protein>
<dbReference type="OrthoDB" id="2889126at2"/>